<keyword evidence="2" id="KW-0472">Membrane</keyword>
<comment type="caution">
    <text evidence="3">The sequence shown here is derived from an EMBL/GenBank/DDBJ whole genome shotgun (WGS) entry which is preliminary data.</text>
</comment>
<evidence type="ECO:0000256" key="2">
    <source>
        <dbReference type="SAM" id="Phobius"/>
    </source>
</evidence>
<evidence type="ECO:0008006" key="5">
    <source>
        <dbReference type="Google" id="ProtNLM"/>
    </source>
</evidence>
<feature type="region of interest" description="Disordered" evidence="1">
    <location>
        <begin position="186"/>
        <end position="213"/>
    </location>
</feature>
<evidence type="ECO:0000256" key="1">
    <source>
        <dbReference type="SAM" id="MobiDB-lite"/>
    </source>
</evidence>
<evidence type="ECO:0000313" key="4">
    <source>
        <dbReference type="Proteomes" id="UP000616201"/>
    </source>
</evidence>
<keyword evidence="2" id="KW-0812">Transmembrane</keyword>
<keyword evidence="4" id="KW-1185">Reference proteome</keyword>
<dbReference type="Proteomes" id="UP000616201">
    <property type="component" value="Unassembled WGS sequence"/>
</dbReference>
<name>A0A928V0G8_9SPHI</name>
<accession>A0A928V0G8</accession>
<keyword evidence="2" id="KW-1133">Transmembrane helix</keyword>
<dbReference type="AlphaFoldDB" id="A0A928V0G8"/>
<feature type="transmembrane region" description="Helical" evidence="2">
    <location>
        <begin position="75"/>
        <end position="98"/>
    </location>
</feature>
<dbReference type="Pfam" id="PF13715">
    <property type="entry name" value="CarbopepD_reg_2"/>
    <property type="match status" value="1"/>
</dbReference>
<dbReference type="SUPFAM" id="SSF74653">
    <property type="entry name" value="TolA/TonB C-terminal domain"/>
    <property type="match status" value="1"/>
</dbReference>
<sequence length="423" mass="47318">MSNGKYDIDYLRKYHRGELTSREMFLLEKEAESDPMLMDMLLGMESESPKQHKEDLAKLKDLINKRTAPQREKRIINWKLISIAASLVVLMSISYFLLRDNLKETSIIAQAPVQNRIPEPSIVPIETDTIGEEIFLSDSNRIAQAPRRPIRKPGRAEELYTEKIEQQNAEIREMLYKRLDSSRNRAARLADKPKSSSSPLRGEEIASINSTQKSNQISIRGVSSLQNKNIIGGVILDGENGLPIPSAIIKNLDDNTITVSDSLGRFIVQTNKNQPKLEAKAIGFETQNLIASNDYNSIRLRPSNNQIDEVVVVAYGAKAKKAVTGSVSKIASPPSRNVVSEPAAGWPSYRNYINEATKLARVSKTEVYVLFDIDEHGRPKNIRINQSGGPIADQKAVDIIRNGPDWRRGSSGKGVELKLDFDR</sequence>
<dbReference type="EMBL" id="PRDK01000010">
    <property type="protein sequence ID" value="MBE8715488.1"/>
    <property type="molecule type" value="Genomic_DNA"/>
</dbReference>
<protein>
    <recommendedName>
        <fullName evidence="5">TonB C-terminal domain-containing protein</fullName>
    </recommendedName>
</protein>
<reference evidence="3" key="1">
    <citation type="submission" date="2018-02" db="EMBL/GenBank/DDBJ databases">
        <authorList>
            <person name="Vasarhelyi B.M."/>
            <person name="Deshmukh S."/>
            <person name="Balint B."/>
            <person name="Kukolya J."/>
        </authorList>
    </citation>
    <scope>NUCLEOTIDE SEQUENCE</scope>
    <source>
        <strain evidence="3">KB22</strain>
    </source>
</reference>
<proteinExistence type="predicted"/>
<gene>
    <name evidence="3" type="ORF">C4F49_17585</name>
</gene>
<dbReference type="InterPro" id="IPR008969">
    <property type="entry name" value="CarboxyPept-like_regulatory"/>
</dbReference>
<dbReference type="RefSeq" id="WP_196935077.1">
    <property type="nucleotide sequence ID" value="NZ_MU158698.1"/>
</dbReference>
<evidence type="ECO:0000313" key="3">
    <source>
        <dbReference type="EMBL" id="MBE8715488.1"/>
    </source>
</evidence>
<dbReference type="SUPFAM" id="SSF49464">
    <property type="entry name" value="Carboxypeptidase regulatory domain-like"/>
    <property type="match status" value="1"/>
</dbReference>
<organism evidence="3 4">
    <name type="scientific">Sphingobacterium hungaricum</name>
    <dbReference type="NCBI Taxonomy" id="2082723"/>
    <lineage>
        <taxon>Bacteria</taxon>
        <taxon>Pseudomonadati</taxon>
        <taxon>Bacteroidota</taxon>
        <taxon>Sphingobacteriia</taxon>
        <taxon>Sphingobacteriales</taxon>
        <taxon>Sphingobacteriaceae</taxon>
        <taxon>Sphingobacterium</taxon>
    </lineage>
</organism>